<feature type="transmembrane region" description="Helical" evidence="8">
    <location>
        <begin position="21"/>
        <end position="47"/>
    </location>
</feature>
<dbReference type="GO" id="GO:0005886">
    <property type="term" value="C:plasma membrane"/>
    <property type="evidence" value="ECO:0007669"/>
    <property type="project" value="UniProtKB-SubCell"/>
</dbReference>
<keyword evidence="5 8" id="KW-0812">Transmembrane</keyword>
<dbReference type="Proteomes" id="UP000594943">
    <property type="component" value="Chromosome 2"/>
</dbReference>
<dbReference type="PANTHER" id="PTHR30472:SF25">
    <property type="entry name" value="ABC TRANSPORTER PERMEASE PROTEIN MJ0876-RELATED"/>
    <property type="match status" value="1"/>
</dbReference>
<organism evidence="9 10">
    <name type="scientific">Burkholderia humptydooensis</name>
    <dbReference type="NCBI Taxonomy" id="430531"/>
    <lineage>
        <taxon>Bacteria</taxon>
        <taxon>Pseudomonadati</taxon>
        <taxon>Pseudomonadota</taxon>
        <taxon>Betaproteobacteria</taxon>
        <taxon>Burkholderiales</taxon>
        <taxon>Burkholderiaceae</taxon>
        <taxon>Burkholderia</taxon>
        <taxon>pseudomallei group</taxon>
    </lineage>
</organism>
<evidence type="ECO:0000313" key="9">
    <source>
        <dbReference type="EMBL" id="QPS47808.1"/>
    </source>
</evidence>
<keyword evidence="6 8" id="KW-1133">Transmembrane helix</keyword>
<dbReference type="AlphaFoldDB" id="A0A7T2U8Y5"/>
<feature type="transmembrane region" description="Helical" evidence="8">
    <location>
        <begin position="291"/>
        <end position="312"/>
    </location>
</feature>
<dbReference type="KEGG" id="bhg:I6G56_25880"/>
<comment type="similarity">
    <text evidence="2">Belongs to the binding-protein-dependent transport system permease family. FecCD subfamily.</text>
</comment>
<evidence type="ECO:0000256" key="6">
    <source>
        <dbReference type="ARBA" id="ARBA00022989"/>
    </source>
</evidence>
<evidence type="ECO:0000256" key="1">
    <source>
        <dbReference type="ARBA" id="ARBA00004651"/>
    </source>
</evidence>
<feature type="transmembrane region" description="Helical" evidence="8">
    <location>
        <begin position="252"/>
        <end position="279"/>
    </location>
</feature>
<feature type="transmembrane region" description="Helical" evidence="8">
    <location>
        <begin position="162"/>
        <end position="183"/>
    </location>
</feature>
<feature type="transmembrane region" description="Helical" evidence="8">
    <location>
        <begin position="104"/>
        <end position="125"/>
    </location>
</feature>
<dbReference type="PANTHER" id="PTHR30472">
    <property type="entry name" value="FERRIC ENTEROBACTIN TRANSPORT SYSTEM PERMEASE PROTEIN"/>
    <property type="match status" value="1"/>
</dbReference>
<dbReference type="InterPro" id="IPR000522">
    <property type="entry name" value="ABC_transptr_permease_BtuC"/>
</dbReference>
<dbReference type="GO" id="GO:0022857">
    <property type="term" value="F:transmembrane transporter activity"/>
    <property type="evidence" value="ECO:0007669"/>
    <property type="project" value="InterPro"/>
</dbReference>
<protein>
    <submittedName>
        <fullName evidence="9">Iron ABC transporter permease</fullName>
    </submittedName>
</protein>
<reference evidence="9 10" key="1">
    <citation type="submission" date="2020-12" db="EMBL/GenBank/DDBJ databases">
        <title>FDA dAtabase for Regulatory Grade micrObial Sequences (FDA-ARGOS): Supporting development and validation of Infectious Disease Dx tests.</title>
        <authorList>
            <person name="Nelson B."/>
            <person name="Plummer A."/>
            <person name="Tallon L."/>
            <person name="Sadzewicz L."/>
            <person name="Zhao X."/>
            <person name="Boylan J."/>
            <person name="Ott S."/>
            <person name="Bowen H."/>
            <person name="Vavikolanu K."/>
            <person name="Mehta A."/>
            <person name="Aluvathingal J."/>
            <person name="Nadendla S."/>
            <person name="Myers T."/>
            <person name="Yan Y."/>
            <person name="Sichtig H."/>
        </authorList>
    </citation>
    <scope>NUCLEOTIDE SEQUENCE [LARGE SCALE GENOMIC DNA]</scope>
    <source>
        <strain evidence="9 10">FDAARGOS_899</strain>
    </source>
</reference>
<feature type="transmembrane region" description="Helical" evidence="8">
    <location>
        <begin position="75"/>
        <end position="92"/>
    </location>
</feature>
<evidence type="ECO:0000256" key="8">
    <source>
        <dbReference type="SAM" id="Phobius"/>
    </source>
</evidence>
<accession>A0A7T2U8Y5</accession>
<dbReference type="Pfam" id="PF01032">
    <property type="entry name" value="FecCD"/>
    <property type="match status" value="1"/>
</dbReference>
<dbReference type="SUPFAM" id="SSF81345">
    <property type="entry name" value="ABC transporter involved in vitamin B12 uptake, BtuC"/>
    <property type="match status" value="1"/>
</dbReference>
<evidence type="ECO:0000313" key="10">
    <source>
        <dbReference type="Proteomes" id="UP000594943"/>
    </source>
</evidence>
<sequence length="344" mass="33942">MTAKRPRSPLPGKACGGRARVGAVALVLIGGLVAIALASLCAGNLVLSPAAALDALAGGDTPAAQVVHTLRLPRLIAALMVGASLAVAGALMQGITRNPLADPTLTAVVSGAALAVVAATVLAPAWSASMLPFVALAGGGIAATLTFALAWRARLSPLRLSLAGTTIAALSSAGVISLMIVAGPQAGPLFYWLAGGFAGVGWQQVAMVAPWTVAGLAAALAGARVLDTLALGDEAAQSVGLDLLRWRLVLGGIAVALSASVVSIAGPVGFVGLCVPHFARVALGGGYRRTLGVTALAGALLVSAADLVARTVAAPRELPVGFLTALVATPLLIAVIRRDEGVST</sequence>
<feature type="transmembrane region" description="Helical" evidence="8">
    <location>
        <begin position="131"/>
        <end position="150"/>
    </location>
</feature>
<dbReference type="EMBL" id="CP065687">
    <property type="protein sequence ID" value="QPS47808.1"/>
    <property type="molecule type" value="Genomic_DNA"/>
</dbReference>
<evidence type="ECO:0000256" key="3">
    <source>
        <dbReference type="ARBA" id="ARBA00022448"/>
    </source>
</evidence>
<keyword evidence="7 8" id="KW-0472">Membrane</keyword>
<dbReference type="InterPro" id="IPR037294">
    <property type="entry name" value="ABC_BtuC-like"/>
</dbReference>
<evidence type="ECO:0000256" key="4">
    <source>
        <dbReference type="ARBA" id="ARBA00022475"/>
    </source>
</evidence>
<name>A0A7T2U8Y5_9BURK</name>
<keyword evidence="3" id="KW-0813">Transport</keyword>
<evidence type="ECO:0000256" key="7">
    <source>
        <dbReference type="ARBA" id="ARBA00023136"/>
    </source>
</evidence>
<dbReference type="CDD" id="cd06550">
    <property type="entry name" value="TM_ABC_iron-siderophores_like"/>
    <property type="match status" value="1"/>
</dbReference>
<dbReference type="Gene3D" id="1.10.3470.10">
    <property type="entry name" value="ABC transporter involved in vitamin B12 uptake, BtuC"/>
    <property type="match status" value="1"/>
</dbReference>
<evidence type="ECO:0000256" key="2">
    <source>
        <dbReference type="ARBA" id="ARBA00007935"/>
    </source>
</evidence>
<gene>
    <name evidence="9" type="ORF">I6G56_25880</name>
</gene>
<comment type="subcellular location">
    <subcellularLocation>
        <location evidence="1">Cell membrane</location>
        <topology evidence="1">Multi-pass membrane protein</topology>
    </subcellularLocation>
</comment>
<feature type="transmembrane region" description="Helical" evidence="8">
    <location>
        <begin position="318"/>
        <end position="336"/>
    </location>
</feature>
<keyword evidence="4" id="KW-1003">Cell membrane</keyword>
<evidence type="ECO:0000256" key="5">
    <source>
        <dbReference type="ARBA" id="ARBA00022692"/>
    </source>
</evidence>
<proteinExistence type="inferred from homology"/>